<dbReference type="SUPFAM" id="SSF81415">
    <property type="entry name" value="Mitochondrial cytochrome c oxidase subunit VIc"/>
    <property type="match status" value="1"/>
</dbReference>
<reference evidence="10" key="1">
    <citation type="journal article" date="1997" name="Nucleic Acids Res.">
        <title>tRNAscan-SE: a program for improved detection of transfer RNA genes in genomic sequence.</title>
        <authorList>
            <person name="Lowe T.M."/>
            <person name="Eddy S.R."/>
        </authorList>
    </citation>
    <scope>NUCLEOTIDE SEQUENCE [LARGE SCALE GENOMIC DNA]</scope>
</reference>
<keyword evidence="8 9" id="KW-0472">Membrane</keyword>
<reference evidence="10" key="2">
    <citation type="journal article" date="2016" name="G3 (Bethesda)">
        <title>Genome Evolution in Three Species of Cactophilic Drosophila.</title>
        <authorList>
            <person name="Sanchez-Flores A."/>
            <person name="Penazola F."/>
            <person name="Carpinteyro-Ponce J."/>
            <person name="Nazario-Yepiz N."/>
            <person name="Abreu-Goodger C."/>
            <person name="Machado C.A."/>
            <person name="Markow T.A."/>
        </authorList>
    </citation>
    <scope>NUCLEOTIDE SEQUENCE [LARGE SCALE GENOMIC DNA]</scope>
</reference>
<evidence type="ECO:0000256" key="3">
    <source>
        <dbReference type="ARBA" id="ARBA00007204"/>
    </source>
</evidence>
<dbReference type="Gene3D" id="4.10.93.10">
    <property type="entry name" value="Mitochondrial cytochrome c oxidase subunit VIc/VIIs"/>
    <property type="match status" value="1"/>
</dbReference>
<organism evidence="10 11">
    <name type="scientific">Drosophila arizonae</name>
    <name type="common">Fruit fly</name>
    <dbReference type="NCBI Taxonomy" id="7263"/>
    <lineage>
        <taxon>Eukaryota</taxon>
        <taxon>Metazoa</taxon>
        <taxon>Ecdysozoa</taxon>
        <taxon>Arthropoda</taxon>
        <taxon>Hexapoda</taxon>
        <taxon>Insecta</taxon>
        <taxon>Pterygota</taxon>
        <taxon>Neoptera</taxon>
        <taxon>Endopterygota</taxon>
        <taxon>Diptera</taxon>
        <taxon>Brachycera</taxon>
        <taxon>Muscomorpha</taxon>
        <taxon>Ephydroidea</taxon>
        <taxon>Drosophilidae</taxon>
        <taxon>Drosophila</taxon>
    </lineage>
</organism>
<evidence type="ECO:0000313" key="11">
    <source>
        <dbReference type="RefSeq" id="XP_017857138.1"/>
    </source>
</evidence>
<comment type="subcellular location">
    <subcellularLocation>
        <location evidence="1">Mitochondrion inner membrane</location>
        <topology evidence="1">Single-pass membrane protein</topology>
    </subcellularLocation>
</comment>
<protein>
    <submittedName>
        <fullName evidence="11">Uncharacterized protein LOC108609876</fullName>
    </submittedName>
</protein>
<evidence type="ECO:0000256" key="7">
    <source>
        <dbReference type="ARBA" id="ARBA00023128"/>
    </source>
</evidence>
<evidence type="ECO:0000256" key="4">
    <source>
        <dbReference type="ARBA" id="ARBA00022692"/>
    </source>
</evidence>
<dbReference type="InterPro" id="IPR034884">
    <property type="entry name" value="Cytochrome_c_oxidase_VIc/VIIs"/>
</dbReference>
<keyword evidence="10" id="KW-1185">Reference proteome</keyword>
<dbReference type="GeneID" id="108609876"/>
<gene>
    <name evidence="11" type="primary">LOC108609876</name>
</gene>
<reference evidence="11" key="3">
    <citation type="submission" date="2025-08" db="UniProtKB">
        <authorList>
            <consortium name="RefSeq"/>
        </authorList>
    </citation>
    <scope>IDENTIFICATION</scope>
    <source>
        <tissue evidence="11">Whole organism</tissue>
    </source>
</reference>
<evidence type="ECO:0000256" key="1">
    <source>
        <dbReference type="ARBA" id="ARBA00004434"/>
    </source>
</evidence>
<keyword evidence="5" id="KW-0999">Mitochondrion inner membrane</keyword>
<dbReference type="InterPro" id="IPR051389">
    <property type="entry name" value="Cytochrome_c_oxidase_VIc"/>
</dbReference>
<dbReference type="PANTHER" id="PTHR48416">
    <property type="entry name" value="CYTOCHROME C OXIDASE SUBUNIT 6C"/>
    <property type="match status" value="1"/>
</dbReference>
<name>A0ABM1NQA2_DROAR</name>
<dbReference type="RefSeq" id="XP_017857138.1">
    <property type="nucleotide sequence ID" value="XM_018001649.1"/>
</dbReference>
<keyword evidence="6 9" id="KW-1133">Transmembrane helix</keyword>
<evidence type="ECO:0000256" key="2">
    <source>
        <dbReference type="ARBA" id="ARBA00004673"/>
    </source>
</evidence>
<comment type="similarity">
    <text evidence="3">Belongs to the cytochrome c oxidase subunit 6c family.</text>
</comment>
<evidence type="ECO:0000256" key="9">
    <source>
        <dbReference type="SAM" id="Phobius"/>
    </source>
</evidence>
<dbReference type="Pfam" id="PF02937">
    <property type="entry name" value="COX6C"/>
    <property type="match status" value="1"/>
</dbReference>
<keyword evidence="7" id="KW-0496">Mitochondrion</keyword>
<accession>A0ABM1NQA2</accession>
<feature type="transmembrane region" description="Helical" evidence="9">
    <location>
        <begin position="35"/>
        <end position="54"/>
    </location>
</feature>
<evidence type="ECO:0000313" key="10">
    <source>
        <dbReference type="Proteomes" id="UP000694904"/>
    </source>
</evidence>
<keyword evidence="4 9" id="KW-0812">Transmembrane</keyword>
<dbReference type="PANTHER" id="PTHR48416:SF1">
    <property type="entry name" value="CYTOCHROME C OXIDASE SUBUNIT 6C"/>
    <property type="match status" value="1"/>
</dbReference>
<dbReference type="InterPro" id="IPR037169">
    <property type="entry name" value="Cytochrome_c_oxidase_VIc_sf"/>
</dbReference>
<evidence type="ECO:0000256" key="5">
    <source>
        <dbReference type="ARBA" id="ARBA00022792"/>
    </source>
</evidence>
<dbReference type="Proteomes" id="UP000694904">
    <property type="component" value="Chromosome 3"/>
</dbReference>
<comment type="pathway">
    <text evidence="2">Energy metabolism; oxidative phosphorylation.</text>
</comment>
<evidence type="ECO:0000256" key="8">
    <source>
        <dbReference type="ARBA" id="ARBA00023136"/>
    </source>
</evidence>
<evidence type="ECO:0000256" key="6">
    <source>
        <dbReference type="ARBA" id="ARBA00022989"/>
    </source>
</evidence>
<proteinExistence type="inferred from homology"/>
<sequence length="104" mass="12280">MSKPKMACKPPPPSPEEMKKIKFPMHNTHLRKTLGILRTACYWSIVAPLLFYVFHNAPRKMKYQNFYTHYDPLDAFDRMKSGGYLKSCPAKEEKKEKDKDKKKK</sequence>